<dbReference type="Proteomes" id="UP001108280">
    <property type="component" value="Chromosome 2"/>
</dbReference>
<feature type="compositionally biased region" description="Low complexity" evidence="2">
    <location>
        <begin position="9"/>
        <end position="18"/>
    </location>
</feature>
<evidence type="ECO:0000313" key="4">
    <source>
        <dbReference type="RefSeq" id="XP_035296130.1"/>
    </source>
</evidence>
<feature type="region of interest" description="Disordered" evidence="2">
    <location>
        <begin position="330"/>
        <end position="364"/>
    </location>
</feature>
<feature type="region of interest" description="Disordered" evidence="2">
    <location>
        <begin position="697"/>
        <end position="736"/>
    </location>
</feature>
<dbReference type="InterPro" id="IPR032736">
    <property type="entry name" value="Hinderin"/>
</dbReference>
<feature type="compositionally biased region" description="Polar residues" evidence="2">
    <location>
        <begin position="697"/>
        <end position="706"/>
    </location>
</feature>
<name>A0A9J7GR31_CRIGR</name>
<evidence type="ECO:0000256" key="1">
    <source>
        <dbReference type="SAM" id="Coils"/>
    </source>
</evidence>
<feature type="compositionally biased region" description="Basic and acidic residues" evidence="2">
    <location>
        <begin position="646"/>
        <end position="658"/>
    </location>
</feature>
<dbReference type="AlphaFoldDB" id="A0A9J7GR31"/>
<feature type="compositionally biased region" description="Polar residues" evidence="2">
    <location>
        <begin position="605"/>
        <end position="616"/>
    </location>
</feature>
<accession>A0A9J7GR31</accession>
<feature type="region of interest" description="Disordered" evidence="2">
    <location>
        <begin position="605"/>
        <end position="626"/>
    </location>
</feature>
<reference evidence="3" key="2">
    <citation type="journal article" date="2020" name="Biotechnol. Bioeng.">
        <title>Chromosome-scale scaffolds for the Chinese hamster reference genome assembly to facilitate the study of the CHO epigenome.</title>
        <authorList>
            <person name="Hilliard W."/>
            <person name="MacDonald M."/>
            <person name="Lee K.H."/>
        </authorList>
    </citation>
    <scope>NUCLEOTIDE SEQUENCE [LARGE SCALE GENOMIC DNA]</scope>
    <source>
        <strain evidence="3">17A/GY</strain>
    </source>
</reference>
<dbReference type="GeneID" id="100763806"/>
<feature type="compositionally biased region" description="Basic and acidic residues" evidence="2">
    <location>
        <begin position="337"/>
        <end position="359"/>
    </location>
</feature>
<feature type="region of interest" description="Disordered" evidence="2">
    <location>
        <begin position="1"/>
        <end position="58"/>
    </location>
</feature>
<evidence type="ECO:0000313" key="3">
    <source>
        <dbReference type="Proteomes" id="UP001108280"/>
    </source>
</evidence>
<evidence type="ECO:0000256" key="2">
    <source>
        <dbReference type="SAM" id="MobiDB-lite"/>
    </source>
</evidence>
<reference evidence="3" key="1">
    <citation type="journal article" date="2018" name="Biotechnol. Bioeng.">
        <title>A reference genome of the Chinese hamster based on a hybrid assembly strategy.</title>
        <authorList>
            <person name="Rupp O."/>
            <person name="MacDonald M.L."/>
            <person name="Li S."/>
            <person name="Dhiman H."/>
            <person name="Polson S."/>
            <person name="Griep S."/>
            <person name="Heffner K."/>
            <person name="Hernandez I."/>
            <person name="Brinkrolf K."/>
            <person name="Jadhav V."/>
            <person name="Samoudi M."/>
            <person name="Hao H."/>
            <person name="Kingham B."/>
            <person name="Goesmann A."/>
            <person name="Betenbaugh M.J."/>
            <person name="Lewis N.E."/>
            <person name="Borth N."/>
            <person name="Lee K.H."/>
        </authorList>
    </citation>
    <scope>NUCLEOTIDE SEQUENCE [LARGE SCALE GENOMIC DNA]</scope>
    <source>
        <strain evidence="3">17A/GY</strain>
    </source>
</reference>
<organism evidence="3 4">
    <name type="scientific">Cricetulus griseus</name>
    <name type="common">Chinese hamster</name>
    <name type="synonym">Cricetulus barabensis griseus</name>
    <dbReference type="NCBI Taxonomy" id="10029"/>
    <lineage>
        <taxon>Eukaryota</taxon>
        <taxon>Metazoa</taxon>
        <taxon>Chordata</taxon>
        <taxon>Craniata</taxon>
        <taxon>Vertebrata</taxon>
        <taxon>Euteleostomi</taxon>
        <taxon>Mammalia</taxon>
        <taxon>Eutheria</taxon>
        <taxon>Euarchontoglires</taxon>
        <taxon>Glires</taxon>
        <taxon>Rodentia</taxon>
        <taxon>Myomorpha</taxon>
        <taxon>Muroidea</taxon>
        <taxon>Cricetidae</taxon>
        <taxon>Cricetinae</taxon>
        <taxon>Cricetulus</taxon>
    </lineage>
</organism>
<feature type="coiled-coil region" evidence="1">
    <location>
        <begin position="448"/>
        <end position="489"/>
    </location>
</feature>
<dbReference type="PANTHER" id="PTHR28375:SF1">
    <property type="entry name" value="PROTEIN HINDERIN"/>
    <property type="match status" value="1"/>
</dbReference>
<proteinExistence type="predicted"/>
<gene>
    <name evidence="4" type="primary">Kiaa1328</name>
</gene>
<dbReference type="RefSeq" id="XP_035296130.1">
    <property type="nucleotide sequence ID" value="XM_035440239.1"/>
</dbReference>
<keyword evidence="1" id="KW-0175">Coiled coil</keyword>
<dbReference type="Pfam" id="PF15369">
    <property type="entry name" value="KIAA1328"/>
    <property type="match status" value="1"/>
</dbReference>
<protein>
    <submittedName>
        <fullName evidence="4">Protein hinderin isoform X2</fullName>
    </submittedName>
</protein>
<feature type="coiled-coil region" evidence="1">
    <location>
        <begin position="175"/>
        <end position="234"/>
    </location>
</feature>
<dbReference type="OrthoDB" id="5972940at2759"/>
<dbReference type="PANTHER" id="PTHR28375">
    <property type="entry name" value="PROTEIN HINDERIN"/>
    <property type="match status" value="1"/>
</dbReference>
<sequence>MGGPGASGSRGSAGRSFPRPWPGPYLTSPRPRLASAGSLSPRQSQRRKQGRASAPSGQWGLSLAAGAWRPRRDAWSGGCFKMAGAAGPSLPGSAFWSRDFSDEEQSIVYVPGLSSDRNTRSRLKLINPKVDVKVKTSRVTDASISMESLKSAGDSVAEQNFCKGGMKSASLKDLCLEDKRRIANLIKELARVSEEKEVTEERLKTEQESFEKKIRQLEEQNELIIKEREALQLQYRECQELLSLYQKYLSEQQEKLTVSLSELGAARVQEQQITNRKSTHQSSMMDLDGSYLSVAKPQTYCQTKAMPKSATQVSVSESSTTLRNTTLKPIIHHHHKEGLERVSSETRKGASESPGRKPIDAAPIEKVLPSEELKIKEYPHLPCTPSSQYCAHKCSESEDYVHENYQPVNIAPQCCKTQLESCSHCGLSWVPLMHGRVTLQPSETDIKKQLSEDRRQQLMLQKMELEIEKERLQHLLAQQETKLLLKQQQLHQSRLDYNWLKTQAIFKSRELVADNEFNKPQEPDLDMNGSDSGPRCVGIPLPSSELVSRPWCQMSLSRTAEPEPETAPGLPVPVDGGRTVTGASAVSSLFKSKCDGWLRGTSSSFKKCPNSPSSGQNRREKKTVEFQSHVEDDVEWICKQKNATRPQRETVTRVRKDASTSPMLTRSLKDPGTPASSSSQHNNSRYETSLLDLVQSLGPNSASKSQPHPFRATGVWSTFQPSPQKSTWKRVGTHKSTEDLEENQILEDIFFI</sequence>
<feature type="compositionally biased region" description="Polar residues" evidence="2">
    <location>
        <begin position="715"/>
        <end position="726"/>
    </location>
</feature>
<keyword evidence="3" id="KW-1185">Reference proteome</keyword>
<feature type="region of interest" description="Disordered" evidence="2">
    <location>
        <begin position="641"/>
        <end position="683"/>
    </location>
</feature>
<dbReference type="CTD" id="57536"/>
<reference evidence="4" key="3">
    <citation type="submission" date="2025-08" db="UniProtKB">
        <authorList>
            <consortium name="RefSeq"/>
        </authorList>
    </citation>
    <scope>IDENTIFICATION</scope>
    <source>
        <strain evidence="4">17A/GY</strain>
        <tissue evidence="4">Liver</tissue>
    </source>
</reference>
<feature type="compositionally biased region" description="Polar residues" evidence="2">
    <location>
        <begin position="674"/>
        <end position="683"/>
    </location>
</feature>